<keyword evidence="3" id="KW-1185">Reference proteome</keyword>
<dbReference type="AlphaFoldDB" id="A0A8J2S951"/>
<proteinExistence type="predicted"/>
<accession>A0A8J2S951</accession>
<feature type="non-terminal residue" evidence="2">
    <location>
        <position position="276"/>
    </location>
</feature>
<feature type="non-terminal residue" evidence="2">
    <location>
        <position position="1"/>
    </location>
</feature>
<evidence type="ECO:0000313" key="3">
    <source>
        <dbReference type="Proteomes" id="UP000789595"/>
    </source>
</evidence>
<evidence type="ECO:0000313" key="2">
    <source>
        <dbReference type="EMBL" id="CAH0367183.1"/>
    </source>
</evidence>
<feature type="compositionally biased region" description="Basic residues" evidence="1">
    <location>
        <begin position="248"/>
        <end position="257"/>
    </location>
</feature>
<feature type="compositionally biased region" description="Gly residues" evidence="1">
    <location>
        <begin position="32"/>
        <end position="42"/>
    </location>
</feature>
<gene>
    <name evidence="2" type="ORF">PECAL_2P01940</name>
</gene>
<dbReference type="Proteomes" id="UP000789595">
    <property type="component" value="Unassembled WGS sequence"/>
</dbReference>
<evidence type="ECO:0000256" key="1">
    <source>
        <dbReference type="SAM" id="MobiDB-lite"/>
    </source>
</evidence>
<comment type="caution">
    <text evidence="2">The sequence shown here is derived from an EMBL/GenBank/DDBJ whole genome shotgun (WGS) entry which is preliminary data.</text>
</comment>
<organism evidence="2 3">
    <name type="scientific">Pelagomonas calceolata</name>
    <dbReference type="NCBI Taxonomy" id="35677"/>
    <lineage>
        <taxon>Eukaryota</taxon>
        <taxon>Sar</taxon>
        <taxon>Stramenopiles</taxon>
        <taxon>Ochrophyta</taxon>
        <taxon>Pelagophyceae</taxon>
        <taxon>Pelagomonadales</taxon>
        <taxon>Pelagomonadaceae</taxon>
        <taxon>Pelagomonas</taxon>
    </lineage>
</organism>
<name>A0A8J2S951_9STRA</name>
<feature type="region of interest" description="Disordered" evidence="1">
    <location>
        <begin position="32"/>
        <end position="59"/>
    </location>
</feature>
<dbReference type="EMBL" id="CAKKNE010000002">
    <property type="protein sequence ID" value="CAH0367183.1"/>
    <property type="molecule type" value="Genomic_DNA"/>
</dbReference>
<reference evidence="2" key="1">
    <citation type="submission" date="2021-11" db="EMBL/GenBank/DDBJ databases">
        <authorList>
            <consortium name="Genoscope - CEA"/>
            <person name="William W."/>
        </authorList>
    </citation>
    <scope>NUCLEOTIDE SEQUENCE</scope>
</reference>
<feature type="region of interest" description="Disordered" evidence="1">
    <location>
        <begin position="238"/>
        <end position="258"/>
    </location>
</feature>
<protein>
    <submittedName>
        <fullName evidence="2">Uncharacterized protein</fullName>
    </submittedName>
</protein>
<sequence length="276" mass="28421">CQGPSGHAKSFCGGGGGGGGAWAHGGSAAGLHGGGGGGARSGGGRRDESRAPFATSRGFQWLAASPRTRQYQPGCWPAKTPTAAGVVRRAVPSETSSRSPTCAPAGTTKWRATVPSGNRYSQRSPGAAPWGTRTTTIRCVTRVVAASAAAVAPASTERPSMGVYELARAAASRCAARIEELPVFRLAWSERGAPRRGLPVFRLAWSERGAPRRSCAAGGAPGAPGVCMRRRPAGWPRPNAFAPGMVGRQRRPRRGTRARCACPERANAMQGAAVPA</sequence>